<keyword evidence="2" id="KW-1185">Reference proteome</keyword>
<dbReference type="RefSeq" id="WP_201090651.1">
    <property type="nucleotide sequence ID" value="NZ_CP067393.1"/>
</dbReference>
<proteinExistence type="predicted"/>
<evidence type="ECO:0000313" key="1">
    <source>
        <dbReference type="EMBL" id="QQP84754.1"/>
    </source>
</evidence>
<accession>A0A974RXE2</accession>
<gene>
    <name evidence="1" type="ORF">JHT90_10090</name>
</gene>
<dbReference type="EMBL" id="CP067393">
    <property type="protein sequence ID" value="QQP84754.1"/>
    <property type="molecule type" value="Genomic_DNA"/>
</dbReference>
<name>A0A974RXE2_9GAMM</name>
<dbReference type="KEGG" id="eaz:JHT90_10090"/>
<protein>
    <submittedName>
        <fullName evidence="1">Uncharacterized protein</fullName>
    </submittedName>
</protein>
<organism evidence="1 2">
    <name type="scientific">Entomomonas asaccharolytica</name>
    <dbReference type="NCBI Taxonomy" id="2785331"/>
    <lineage>
        <taxon>Bacteria</taxon>
        <taxon>Pseudomonadati</taxon>
        <taxon>Pseudomonadota</taxon>
        <taxon>Gammaproteobacteria</taxon>
        <taxon>Pseudomonadales</taxon>
        <taxon>Pseudomonadaceae</taxon>
        <taxon>Entomomonas</taxon>
    </lineage>
</organism>
<reference evidence="1 2" key="1">
    <citation type="submission" date="2021-01" db="EMBL/GenBank/DDBJ databases">
        <title>Entomomonas sp. F2A isolated from a house cricket (Acheta domesticus).</title>
        <authorList>
            <person name="Spergser J."/>
            <person name="Busse H.-J."/>
        </authorList>
    </citation>
    <scope>NUCLEOTIDE SEQUENCE [LARGE SCALE GENOMIC DNA]</scope>
    <source>
        <strain evidence="1 2">F2A</strain>
    </source>
</reference>
<sequence>MAIYTIQFQIQSNASVEDLGYQLEVYKTVNDIPRYALHQTPITSLQADYKTQLHKSLAIDPSKDQHFVMYFMLYRKSSEGYSPVFDTPQTKVYSLENPPTLSDNKIENIRYFETKGVSKPQYANHEINTTVVKITAQKRPFEDQLHKEGTDKDPFSKDKIEQQLQDRLMGFNYPHQQRTSLCGAAAFFYCLLKDQPDIYKQVVKDLWHYGNVQIGNLTIKPSDGCRYPNGIYRLGISGLDWITLASLRDTENTIMSYKARTGFVFEGLAGITMVSAAKSWFEKVGANCVFDNTMLWTPFGLNHAKLKHLLDLNLYADKANYHVVVLIGSGMFGAYNENGYIKPSKDHWVVWESKITLLDGEEITEATPLTEKVKLKAFSWGKVEENYIRPELTLDDVLEHMFGGFVVTKIL</sequence>
<dbReference type="Proteomes" id="UP000595278">
    <property type="component" value="Chromosome"/>
</dbReference>
<evidence type="ECO:0000313" key="2">
    <source>
        <dbReference type="Proteomes" id="UP000595278"/>
    </source>
</evidence>
<dbReference type="AlphaFoldDB" id="A0A974RXE2"/>